<proteinExistence type="predicted"/>
<feature type="transmembrane region" description="Helical" evidence="1">
    <location>
        <begin position="64"/>
        <end position="84"/>
    </location>
</feature>
<feature type="transmembrane region" description="Helical" evidence="1">
    <location>
        <begin position="203"/>
        <end position="222"/>
    </location>
</feature>
<feature type="transmembrane region" description="Helical" evidence="1">
    <location>
        <begin position="491"/>
        <end position="509"/>
    </location>
</feature>
<feature type="transmembrane region" description="Helical" evidence="1">
    <location>
        <begin position="90"/>
        <end position="114"/>
    </location>
</feature>
<accession>A0A0M0G6W5</accession>
<feature type="transmembrane region" description="Helical" evidence="1">
    <location>
        <begin position="376"/>
        <end position="396"/>
    </location>
</feature>
<sequence>MRTFPTLKVLDAFKGLFAIFGFDYPVIRKILQMKWTMDGRRVPTIFQQGKVKNNKDGNRFIKSLWVYALYGLILLPILFFGDMYLFQMTLIFSVIFFMTSTSMISDFSVVILDVRDSTILFTKPVQRKDISMAKALHVFFYLFFLTGALTVIPLVASFFLNGFVFFLLFLVGIVLLDLLILAMTALMYYYVLKFFDGEKLKDMINYVQIGLSVGIAIAYQLAARAFDLVDVNVSFSPEWWTVLIPPLWFGAPFEYVLNGNHSTVVLIMTILFVLVPLAAMVIYIKALPQFERNLHKLSAQAGGRKRRVKSDRFLKLLCRNQEERAFYRFAQKMMRTERDFKLKVYPSLGFALILPFLFIFTRPDLSISDLPGSKSYLAVYASLIVAPSVVMMLNYSGRHKGSWIYRVAPVTRVDSVYRGTLKAFLVKLFLPVYMILTLACIFLYGPVIIPDLFVIFIMVCITTVLCSLWMNRVLPFSESFEGMAQSETLKIIPFFFVGGALVGLHYLVLKIPFGIYGYAVIVTAVNLICWKWLINGRNEPERL</sequence>
<dbReference type="EMBL" id="LGUE01000004">
    <property type="protein sequence ID" value="KON85277.1"/>
    <property type="molecule type" value="Genomic_DNA"/>
</dbReference>
<evidence type="ECO:0000313" key="2">
    <source>
        <dbReference type="EMBL" id="KON85277.1"/>
    </source>
</evidence>
<keyword evidence="1" id="KW-1133">Transmembrane helix</keyword>
<feature type="transmembrane region" description="Helical" evidence="1">
    <location>
        <begin position="165"/>
        <end position="191"/>
    </location>
</feature>
<dbReference type="PATRIC" id="fig|189381.12.peg.3106"/>
<dbReference type="AlphaFoldDB" id="A0A0M0G6W5"/>
<dbReference type="InterPro" id="IPR036259">
    <property type="entry name" value="MFS_trans_sf"/>
</dbReference>
<dbReference type="RefSeq" id="WP_053428873.1">
    <property type="nucleotide sequence ID" value="NZ_JAMQJB010000011.1"/>
</dbReference>
<feature type="transmembrane region" description="Helical" evidence="1">
    <location>
        <begin position="515"/>
        <end position="534"/>
    </location>
</feature>
<feature type="transmembrane region" description="Helical" evidence="1">
    <location>
        <begin position="342"/>
        <end position="361"/>
    </location>
</feature>
<dbReference type="OrthoDB" id="2659138at2"/>
<dbReference type="SUPFAM" id="SSF103473">
    <property type="entry name" value="MFS general substrate transporter"/>
    <property type="match status" value="1"/>
</dbReference>
<protein>
    <submittedName>
        <fullName evidence="2">Membrane protein</fullName>
    </submittedName>
</protein>
<evidence type="ECO:0000313" key="3">
    <source>
        <dbReference type="Proteomes" id="UP000037405"/>
    </source>
</evidence>
<feature type="transmembrane region" description="Helical" evidence="1">
    <location>
        <begin position="135"/>
        <end position="159"/>
    </location>
</feature>
<evidence type="ECO:0000256" key="1">
    <source>
        <dbReference type="SAM" id="Phobius"/>
    </source>
</evidence>
<keyword evidence="1" id="KW-0472">Membrane</keyword>
<keyword evidence="3" id="KW-1185">Reference proteome</keyword>
<feature type="transmembrane region" description="Helical" evidence="1">
    <location>
        <begin position="424"/>
        <end position="446"/>
    </location>
</feature>
<name>A0A0M0G6W5_9BACI</name>
<dbReference type="Proteomes" id="UP000037405">
    <property type="component" value="Unassembled WGS sequence"/>
</dbReference>
<organism evidence="2 3">
    <name type="scientific">Rossellomorea marisflavi</name>
    <dbReference type="NCBI Taxonomy" id="189381"/>
    <lineage>
        <taxon>Bacteria</taxon>
        <taxon>Bacillati</taxon>
        <taxon>Bacillota</taxon>
        <taxon>Bacilli</taxon>
        <taxon>Bacillales</taxon>
        <taxon>Bacillaceae</taxon>
        <taxon>Rossellomorea</taxon>
    </lineage>
</organism>
<gene>
    <name evidence="2" type="ORF">AF331_15075</name>
</gene>
<feature type="transmembrane region" description="Helical" evidence="1">
    <location>
        <begin position="452"/>
        <end position="470"/>
    </location>
</feature>
<dbReference type="STRING" id="189381.GCA_900166615_00893"/>
<feature type="transmembrane region" description="Helical" evidence="1">
    <location>
        <begin position="264"/>
        <end position="284"/>
    </location>
</feature>
<keyword evidence="1" id="KW-0812">Transmembrane</keyword>
<reference evidence="3" key="1">
    <citation type="submission" date="2015-07" db="EMBL/GenBank/DDBJ databases">
        <title>Fjat-14235 jcm11544.</title>
        <authorList>
            <person name="Liu B."/>
            <person name="Wang J."/>
            <person name="Zhu Y."/>
            <person name="Liu G."/>
            <person name="Chen Q."/>
            <person name="Chen Z."/>
            <person name="Lan J."/>
            <person name="Che J."/>
            <person name="Ge C."/>
            <person name="Shi H."/>
            <person name="Pan Z."/>
            <person name="Liu X."/>
        </authorList>
    </citation>
    <scope>NUCLEOTIDE SEQUENCE [LARGE SCALE GENOMIC DNA]</scope>
    <source>
        <strain evidence="3">JCM 11544</strain>
    </source>
</reference>
<comment type="caution">
    <text evidence="2">The sequence shown here is derived from an EMBL/GenBank/DDBJ whole genome shotgun (WGS) entry which is preliminary data.</text>
</comment>